<evidence type="ECO:0000313" key="2">
    <source>
        <dbReference type="Proteomes" id="UP000076532"/>
    </source>
</evidence>
<organism evidence="1 2">
    <name type="scientific">Athelia psychrophila</name>
    <dbReference type="NCBI Taxonomy" id="1759441"/>
    <lineage>
        <taxon>Eukaryota</taxon>
        <taxon>Fungi</taxon>
        <taxon>Dikarya</taxon>
        <taxon>Basidiomycota</taxon>
        <taxon>Agaricomycotina</taxon>
        <taxon>Agaricomycetes</taxon>
        <taxon>Agaricomycetidae</taxon>
        <taxon>Atheliales</taxon>
        <taxon>Atheliaceae</taxon>
        <taxon>Athelia</taxon>
    </lineage>
</organism>
<dbReference type="EMBL" id="KV417501">
    <property type="protein sequence ID" value="KZP28854.1"/>
    <property type="molecule type" value="Genomic_DNA"/>
</dbReference>
<dbReference type="AlphaFoldDB" id="A0A166S054"/>
<accession>A0A166S054</accession>
<name>A0A166S054_9AGAM</name>
<keyword evidence="2" id="KW-1185">Reference proteome</keyword>
<gene>
    <name evidence="1" type="ORF">FIBSPDRAFT_1039219</name>
</gene>
<sequence>MVSTYEDPRETVQLLDTCLCGIAVLIDKDIDGSPTCEWALVLSPTNYDAPNVQILRIVKNRQTALWSTRQSQGTLRHRGRSVVLHLATIQCPIKEVRSRIRLCPDRNGWDTHERMWCSANWVLRAIEDMVKEHFMPQPACLLVDLYDKVILNAIRMPASDGMQVVNNDGWISASPPAYVSCFGE</sequence>
<dbReference type="Proteomes" id="UP000076532">
    <property type="component" value="Unassembled WGS sequence"/>
</dbReference>
<reference evidence="1 2" key="1">
    <citation type="journal article" date="2016" name="Mol. Biol. Evol.">
        <title>Comparative Genomics of Early-Diverging Mushroom-Forming Fungi Provides Insights into the Origins of Lignocellulose Decay Capabilities.</title>
        <authorList>
            <person name="Nagy L.G."/>
            <person name="Riley R."/>
            <person name="Tritt A."/>
            <person name="Adam C."/>
            <person name="Daum C."/>
            <person name="Floudas D."/>
            <person name="Sun H."/>
            <person name="Yadav J.S."/>
            <person name="Pangilinan J."/>
            <person name="Larsson K.H."/>
            <person name="Matsuura K."/>
            <person name="Barry K."/>
            <person name="Labutti K."/>
            <person name="Kuo R."/>
            <person name="Ohm R.A."/>
            <person name="Bhattacharya S.S."/>
            <person name="Shirouzu T."/>
            <person name="Yoshinaga Y."/>
            <person name="Martin F.M."/>
            <person name="Grigoriev I.V."/>
            <person name="Hibbett D.S."/>
        </authorList>
    </citation>
    <scope>NUCLEOTIDE SEQUENCE [LARGE SCALE GENOMIC DNA]</scope>
    <source>
        <strain evidence="1 2">CBS 109695</strain>
    </source>
</reference>
<proteinExistence type="predicted"/>
<protein>
    <submittedName>
        <fullName evidence="1">Uncharacterized protein</fullName>
    </submittedName>
</protein>
<evidence type="ECO:0000313" key="1">
    <source>
        <dbReference type="EMBL" id="KZP28854.1"/>
    </source>
</evidence>